<dbReference type="InterPro" id="IPR006600">
    <property type="entry name" value="HTH_CenpB_DNA-bd_dom"/>
</dbReference>
<keyword evidence="1" id="KW-0238">DNA-binding</keyword>
<dbReference type="SUPFAM" id="SSF46689">
    <property type="entry name" value="Homeodomain-like"/>
    <property type="match status" value="1"/>
</dbReference>
<feature type="region of interest" description="Disordered" evidence="2">
    <location>
        <begin position="412"/>
        <end position="431"/>
    </location>
</feature>
<dbReference type="GeneID" id="101849975"/>
<accession>A0ABM0JB85</accession>
<dbReference type="InterPro" id="IPR004875">
    <property type="entry name" value="DDE_SF_endonuclease_dom"/>
</dbReference>
<dbReference type="Proteomes" id="UP000694888">
    <property type="component" value="Unplaced"/>
</dbReference>
<dbReference type="PROSITE" id="PS51253">
    <property type="entry name" value="HTH_CENPB"/>
    <property type="match status" value="1"/>
</dbReference>
<keyword evidence="4" id="KW-1185">Reference proteome</keyword>
<evidence type="ECO:0000259" key="3">
    <source>
        <dbReference type="PROSITE" id="PS51253"/>
    </source>
</evidence>
<dbReference type="PANTHER" id="PTHR19303">
    <property type="entry name" value="TRANSPOSON"/>
    <property type="match status" value="1"/>
</dbReference>
<dbReference type="RefSeq" id="XP_005089664.2">
    <property type="nucleotide sequence ID" value="XM_005089607.3"/>
</dbReference>
<dbReference type="PANTHER" id="PTHR19303:SF73">
    <property type="entry name" value="PROTEIN PDC2"/>
    <property type="match status" value="1"/>
</dbReference>
<evidence type="ECO:0000256" key="2">
    <source>
        <dbReference type="SAM" id="MobiDB-lite"/>
    </source>
</evidence>
<dbReference type="InterPro" id="IPR050863">
    <property type="entry name" value="CenT-Element_Derived"/>
</dbReference>
<dbReference type="SMART" id="SM00674">
    <property type="entry name" value="CENPB"/>
    <property type="match status" value="1"/>
</dbReference>
<dbReference type="InterPro" id="IPR009057">
    <property type="entry name" value="Homeodomain-like_sf"/>
</dbReference>
<proteinExistence type="predicted"/>
<dbReference type="InterPro" id="IPR036397">
    <property type="entry name" value="RNaseH_sf"/>
</dbReference>
<feature type="region of interest" description="Disordered" evidence="2">
    <location>
        <begin position="373"/>
        <end position="400"/>
    </location>
</feature>
<gene>
    <name evidence="5" type="primary">LOC101849975</name>
</gene>
<dbReference type="Gene3D" id="3.30.420.10">
    <property type="entry name" value="Ribonuclease H-like superfamily/Ribonuclease H"/>
    <property type="match status" value="1"/>
</dbReference>
<organism evidence="4 5">
    <name type="scientific">Aplysia californica</name>
    <name type="common">California sea hare</name>
    <dbReference type="NCBI Taxonomy" id="6500"/>
    <lineage>
        <taxon>Eukaryota</taxon>
        <taxon>Metazoa</taxon>
        <taxon>Spiralia</taxon>
        <taxon>Lophotrochozoa</taxon>
        <taxon>Mollusca</taxon>
        <taxon>Gastropoda</taxon>
        <taxon>Heterobranchia</taxon>
        <taxon>Euthyneura</taxon>
        <taxon>Tectipleura</taxon>
        <taxon>Aplysiida</taxon>
        <taxon>Aplysioidea</taxon>
        <taxon>Aplysiidae</taxon>
        <taxon>Aplysia</taxon>
    </lineage>
</organism>
<dbReference type="Pfam" id="PF03184">
    <property type="entry name" value="DDE_1"/>
    <property type="match status" value="1"/>
</dbReference>
<reference evidence="5" key="1">
    <citation type="submission" date="2025-08" db="UniProtKB">
        <authorList>
            <consortium name="RefSeq"/>
        </authorList>
    </citation>
    <scope>IDENTIFICATION</scope>
</reference>
<dbReference type="Pfam" id="PF03221">
    <property type="entry name" value="HTH_Tnp_Tc5"/>
    <property type="match status" value="1"/>
</dbReference>
<feature type="compositionally biased region" description="Acidic residues" evidence="2">
    <location>
        <begin position="420"/>
        <end position="431"/>
    </location>
</feature>
<evidence type="ECO:0000256" key="1">
    <source>
        <dbReference type="ARBA" id="ARBA00023125"/>
    </source>
</evidence>
<name>A0ABM0JB85_APLCA</name>
<evidence type="ECO:0000313" key="4">
    <source>
        <dbReference type="Proteomes" id="UP000694888"/>
    </source>
</evidence>
<evidence type="ECO:0000313" key="5">
    <source>
        <dbReference type="RefSeq" id="XP_005089664.2"/>
    </source>
</evidence>
<protein>
    <submittedName>
        <fullName evidence="5">Tigger transposable element-derived protein 6</fullName>
    </submittedName>
</protein>
<feature type="domain" description="HTH CENPB-type" evidence="3">
    <location>
        <begin position="1"/>
        <end position="68"/>
    </location>
</feature>
<sequence>MRVPDADTVDQALLEWFEEARRKSEPISSRILTEKALEFASRLGVANFTAGVGWLGRFKARHGIQLKAKYGQSATVSCESETMEDWKNSTLQALLEEFSPSDIFNADETGLFYKCLPTRTLAENGESTSGVHTPKDRLTLLLAANMTGTEKLPLLTIGKSVNPRCLRNVRTRPTLCQWNRKAWMTSTIFEGWVKQLDRKFQLLGRSIALIIDNCPAHQVIPDLRAITLVFLPPNTTRDLQPCDQGIIQSLKVHYRRRVLRQVIARVDAGEDPKSCLDLSIFDAMIIASAAWNDVTQDTIANCFRHAGFSTTTQSGNEEEPSSLDSDRIEVEELLEQLKRRRIQGVPSAEDLFETDNSDLPTSAPLIEQEVLEADNTGPPVSTPFTEEEVLGTDNSDLPLSTPLTEEEDIVSSIQQKEEDTPLSESEEEDESLTMANVTSRQCLEALSTVQAYLLQHAGSIDHLQPLVDIKSFVEDTAISKRRQKTIKDYFKSK</sequence>
<dbReference type="Gene3D" id="1.10.10.60">
    <property type="entry name" value="Homeodomain-like"/>
    <property type="match status" value="1"/>
</dbReference>